<organism evidence="6">
    <name type="scientific">Candida tenuis (strain ATCC 10573 / BCRC 21748 / CBS 615 / JCM 9827 / NBRC 10315 / NRRL Y-1498 / VKM Y-70)</name>
    <name type="common">Yeast</name>
    <name type="synonym">Yamadazyma tenuis</name>
    <dbReference type="NCBI Taxonomy" id="590646"/>
    <lineage>
        <taxon>Eukaryota</taxon>
        <taxon>Fungi</taxon>
        <taxon>Dikarya</taxon>
        <taxon>Ascomycota</taxon>
        <taxon>Saccharomycotina</taxon>
        <taxon>Pichiomycetes</taxon>
        <taxon>Debaryomycetaceae</taxon>
        <taxon>Yamadazyma</taxon>
    </lineage>
</organism>
<keyword evidence="1 3" id="KW-0853">WD repeat</keyword>
<dbReference type="GO" id="GO:0043161">
    <property type="term" value="P:proteasome-mediated ubiquitin-dependent protein catabolic process"/>
    <property type="evidence" value="ECO:0007669"/>
    <property type="project" value="TreeGrafter"/>
</dbReference>
<feature type="repeat" description="WD" evidence="3">
    <location>
        <begin position="396"/>
        <end position="430"/>
    </location>
</feature>
<dbReference type="EMBL" id="GL996514">
    <property type="protein sequence ID" value="EGV65434.1"/>
    <property type="molecule type" value="Genomic_DNA"/>
</dbReference>
<sequence length="778" mass="88411">MQIPDSFVFRLLHGSLNELGLTNIADQLIEEVHKKGYLLETPDHNLVNSSKKAKLFEWITTEIFRGNYDTVLNYLNSNLDVYVTDEDINSDVDGKPNVVSIFNHKPDAKEDLVPMVLTTTYLVKRMFFLEKLIEFSLSRPLSTAATNNSLIQFLSDELSPILDSINIKNKFVQLSFDDIILQNLTRERESSNLLSLVMHSPLDETQIEKMVFSKDLIFYSVPLKSSSMDYFNQTLRTVLIKSHLSKFFLKDFYEGSLPYSDFQFPPNFLNKIIESYTLHNRQDAPYYLPSRSIKHLKEGSKTGFEDIEEEFIPPIGSSVNNFYKPKFPIELLHNLKIHSGQVWACKFSPSGRFLVTGAADGQLVIYDVVNNFEVLETLVSDNTMDKNCFVNTPYKVNNSSKAVIYCAWDKNEDYIVSGSLDTRVRVWKVKGIKSRNRVKSPRRVTRSTLNESGGDEEVKLTCCFILGDKIRTWSCEFLPVNLPVPHFIIGSPDKVLKAYDIYGFELHDFYSNPYTASHDVEDVLMNEEEGEEEESGELDYTETGADTSSLRSSMRPVSRPLSRSSTQLNSITRIGSSESTPSKVPNKFNRINDLCITPDGKILITANDNKQLVFYLIPDLQDVESVTKKLATISLKGRLTSCTVSSNGKHMLLSLAPDELQVWDIEDILETGRPILSRKLIGHSQISYMIRSAFGYLNLNNEQEELALSGSDDGDIYIWKISTGRLVSRVRAHDEVCNSVSWNTGYIPNKNGRDYGKLWCSVGDDKLVKIWGPPNFYD</sequence>
<feature type="repeat" description="WD" evidence="3">
    <location>
        <begin position="708"/>
        <end position="729"/>
    </location>
</feature>
<reference evidence="5 6" key="1">
    <citation type="journal article" date="2011" name="Proc. Natl. Acad. Sci. U.S.A.">
        <title>Comparative genomics of xylose-fermenting fungi for enhanced biofuel production.</title>
        <authorList>
            <person name="Wohlbach D.J."/>
            <person name="Kuo A."/>
            <person name="Sato T.K."/>
            <person name="Potts K.M."/>
            <person name="Salamov A.A."/>
            <person name="LaButti K.M."/>
            <person name="Sun H."/>
            <person name="Clum A."/>
            <person name="Pangilinan J.L."/>
            <person name="Lindquist E.A."/>
            <person name="Lucas S."/>
            <person name="Lapidus A."/>
            <person name="Jin M."/>
            <person name="Gunawan C."/>
            <person name="Balan V."/>
            <person name="Dale B.E."/>
            <person name="Jeffries T.W."/>
            <person name="Zinkel R."/>
            <person name="Barry K.W."/>
            <person name="Grigoriev I.V."/>
            <person name="Gasch A.P."/>
        </authorList>
    </citation>
    <scope>NUCLEOTIDE SEQUENCE [LARGE SCALE GENOMIC DNA]</scope>
    <source>
        <strain evidence="6">ATCC 10573 / BCRC 21748 / CBS 615 / JCM 9827 / NBRC 10315 / NRRL Y-1498 / VKM Y-70</strain>
    </source>
</reference>
<dbReference type="KEGG" id="cten:18250218"/>
<feature type="region of interest" description="Disordered" evidence="4">
    <location>
        <begin position="526"/>
        <end position="563"/>
    </location>
</feature>
<dbReference type="PANTHER" id="PTHR22838">
    <property type="entry name" value="WD REPEAT PROTEIN 26-RELATED"/>
    <property type="match status" value="1"/>
</dbReference>
<gene>
    <name evidence="5" type="ORF">CANTEDRAFT_92662</name>
</gene>
<evidence type="ECO:0000256" key="4">
    <source>
        <dbReference type="SAM" id="MobiDB-lite"/>
    </source>
</evidence>
<dbReference type="HOGENOM" id="CLU_365664_0_0_1"/>
<dbReference type="Pfam" id="PF00400">
    <property type="entry name" value="WD40"/>
    <property type="match status" value="2"/>
</dbReference>
<name>G3B0N3_CANTC</name>
<dbReference type="PROSITE" id="PS50082">
    <property type="entry name" value="WD_REPEATS_2"/>
    <property type="match status" value="3"/>
</dbReference>
<dbReference type="InterPro" id="IPR036322">
    <property type="entry name" value="WD40_repeat_dom_sf"/>
</dbReference>
<feature type="compositionally biased region" description="Acidic residues" evidence="4">
    <location>
        <begin position="526"/>
        <end position="540"/>
    </location>
</feature>
<protein>
    <submittedName>
        <fullName evidence="5">WD40 repeat-like protein</fullName>
    </submittedName>
</protein>
<dbReference type="InterPro" id="IPR051350">
    <property type="entry name" value="WD_repeat-ST_regulator"/>
</dbReference>
<dbReference type="InterPro" id="IPR015943">
    <property type="entry name" value="WD40/YVTN_repeat-like_dom_sf"/>
</dbReference>
<dbReference type="PANTHER" id="PTHR22838:SF0">
    <property type="entry name" value="WD REPEAT-CONTAINING PROTEIN 26"/>
    <property type="match status" value="1"/>
</dbReference>
<dbReference type="STRING" id="590646.G3B0N3"/>
<evidence type="ECO:0000313" key="5">
    <source>
        <dbReference type="EMBL" id="EGV65434.1"/>
    </source>
</evidence>
<accession>G3B0N3</accession>
<dbReference type="Gene3D" id="2.130.10.10">
    <property type="entry name" value="YVTN repeat-like/Quinoprotein amine dehydrogenase"/>
    <property type="match status" value="1"/>
</dbReference>
<dbReference type="eggNOG" id="KOG0293">
    <property type="taxonomic scope" value="Eukaryota"/>
</dbReference>
<dbReference type="GO" id="GO:0034657">
    <property type="term" value="C:GID complex"/>
    <property type="evidence" value="ECO:0007669"/>
    <property type="project" value="TreeGrafter"/>
</dbReference>
<dbReference type="GeneID" id="18250218"/>
<evidence type="ECO:0000256" key="2">
    <source>
        <dbReference type="ARBA" id="ARBA00022737"/>
    </source>
</evidence>
<evidence type="ECO:0000313" key="6">
    <source>
        <dbReference type="Proteomes" id="UP000000707"/>
    </source>
</evidence>
<dbReference type="OrthoDB" id="972532at2759"/>
<proteinExistence type="predicted"/>
<dbReference type="RefSeq" id="XP_006685120.1">
    <property type="nucleotide sequence ID" value="XM_006685057.1"/>
</dbReference>
<dbReference type="PROSITE" id="PS50294">
    <property type="entry name" value="WD_REPEATS_REGION"/>
    <property type="match status" value="2"/>
</dbReference>
<dbReference type="Proteomes" id="UP000000707">
    <property type="component" value="Unassembled WGS sequence"/>
</dbReference>
<dbReference type="SUPFAM" id="SSF50978">
    <property type="entry name" value="WD40 repeat-like"/>
    <property type="match status" value="1"/>
</dbReference>
<dbReference type="AlphaFoldDB" id="G3B0N3"/>
<dbReference type="InterPro" id="IPR001680">
    <property type="entry name" value="WD40_rpt"/>
</dbReference>
<keyword evidence="2" id="KW-0677">Repeat</keyword>
<dbReference type="SMART" id="SM00320">
    <property type="entry name" value="WD40"/>
    <property type="match status" value="7"/>
</dbReference>
<feature type="repeat" description="WD" evidence="3">
    <location>
        <begin position="335"/>
        <end position="376"/>
    </location>
</feature>
<evidence type="ECO:0000256" key="3">
    <source>
        <dbReference type="PROSITE-ProRule" id="PRU00221"/>
    </source>
</evidence>
<evidence type="ECO:0000256" key="1">
    <source>
        <dbReference type="ARBA" id="ARBA00022574"/>
    </source>
</evidence>
<keyword evidence="6" id="KW-1185">Reference proteome</keyword>